<dbReference type="EMBL" id="JAKGBZ010000058">
    <property type="protein sequence ID" value="MCF3948538.1"/>
    <property type="molecule type" value="Genomic_DNA"/>
</dbReference>
<dbReference type="InterPro" id="IPR036767">
    <property type="entry name" value="ApaG_sf"/>
</dbReference>
<dbReference type="Proteomes" id="UP001521209">
    <property type="component" value="Unassembled WGS sequence"/>
</dbReference>
<dbReference type="Gene3D" id="2.60.40.1470">
    <property type="entry name" value="ApaG domain"/>
    <property type="match status" value="1"/>
</dbReference>
<comment type="caution">
    <text evidence="4">The sequence shown here is derived from an EMBL/GenBank/DDBJ whole genome shotgun (WGS) entry which is preliminary data.</text>
</comment>
<dbReference type="NCBIfam" id="NF003967">
    <property type="entry name" value="PRK05461.1"/>
    <property type="match status" value="1"/>
</dbReference>
<dbReference type="RefSeq" id="WP_235705819.1">
    <property type="nucleotide sequence ID" value="NZ_JAKGBZ010000058.1"/>
</dbReference>
<organism evidence="4 5">
    <name type="scientific">Acidiphilium iwatense</name>
    <dbReference type="NCBI Taxonomy" id="768198"/>
    <lineage>
        <taxon>Bacteria</taxon>
        <taxon>Pseudomonadati</taxon>
        <taxon>Pseudomonadota</taxon>
        <taxon>Alphaproteobacteria</taxon>
        <taxon>Acetobacterales</taxon>
        <taxon>Acidocellaceae</taxon>
        <taxon>Acidiphilium</taxon>
    </lineage>
</organism>
<dbReference type="InterPro" id="IPR007474">
    <property type="entry name" value="ApaG_domain"/>
</dbReference>
<accession>A0ABS9E0R7</accession>
<feature type="domain" description="ApaG" evidence="3">
    <location>
        <begin position="14"/>
        <end position="139"/>
    </location>
</feature>
<reference evidence="4 5" key="1">
    <citation type="submission" date="2022-01" db="EMBL/GenBank/DDBJ databases">
        <authorList>
            <person name="Won M."/>
            <person name="Kim S.-J."/>
            <person name="Kwon S.-W."/>
        </authorList>
    </citation>
    <scope>NUCLEOTIDE SEQUENCE [LARGE SCALE GENOMIC DNA]</scope>
    <source>
        <strain evidence="4 5">KCTC 23505</strain>
    </source>
</reference>
<proteinExistence type="inferred from homology"/>
<name>A0ABS9E0R7_9PROT</name>
<sequence length="142" mass="15810">MTIKRLAEPNDVFSRETAGIRVTIRAFFLEDESRPESRHFVWAYKVRIENNGPLTVQLLRRTWTITDAHGHVQQVHGPGVVGEQPVLDPGDAFEYTSGTPLETPSGFMSGIFHMIAVDSGEKLDVATPSFSLDSPHGDLRLH</sequence>
<dbReference type="PROSITE" id="PS51087">
    <property type="entry name" value="APAG"/>
    <property type="match status" value="1"/>
</dbReference>
<gene>
    <name evidence="2 4" type="primary">apaG</name>
    <name evidence="4" type="ORF">L2A60_17870</name>
</gene>
<evidence type="ECO:0000256" key="1">
    <source>
        <dbReference type="ARBA" id="ARBA00017693"/>
    </source>
</evidence>
<evidence type="ECO:0000256" key="2">
    <source>
        <dbReference type="HAMAP-Rule" id="MF_00791"/>
    </source>
</evidence>
<evidence type="ECO:0000313" key="5">
    <source>
        <dbReference type="Proteomes" id="UP001521209"/>
    </source>
</evidence>
<dbReference type="PANTHER" id="PTHR14289">
    <property type="entry name" value="F-BOX ONLY PROTEIN 3"/>
    <property type="match status" value="1"/>
</dbReference>
<dbReference type="SUPFAM" id="SSF110069">
    <property type="entry name" value="ApaG-like"/>
    <property type="match status" value="1"/>
</dbReference>
<evidence type="ECO:0000259" key="3">
    <source>
        <dbReference type="PROSITE" id="PS51087"/>
    </source>
</evidence>
<dbReference type="InterPro" id="IPR023065">
    <property type="entry name" value="Uncharacterised_ApaG"/>
</dbReference>
<dbReference type="PANTHER" id="PTHR14289:SF16">
    <property type="entry name" value="POLYMERASE DELTA-INTERACTING PROTEIN 2"/>
    <property type="match status" value="1"/>
</dbReference>
<dbReference type="Pfam" id="PF04379">
    <property type="entry name" value="DUF525"/>
    <property type="match status" value="1"/>
</dbReference>
<evidence type="ECO:0000313" key="4">
    <source>
        <dbReference type="EMBL" id="MCF3948538.1"/>
    </source>
</evidence>
<dbReference type="HAMAP" id="MF_00791">
    <property type="entry name" value="ApaG"/>
    <property type="match status" value="1"/>
</dbReference>
<keyword evidence="5" id="KW-1185">Reference proteome</keyword>
<protein>
    <recommendedName>
        <fullName evidence="1 2">Protein ApaG</fullName>
    </recommendedName>
</protein>